<dbReference type="PANTHER" id="PTHR21015">
    <property type="entry name" value="UDP-N-ACETYLGLUCOSAMINE--N-ACETYLMURAMYL-(PENTAPEPTIDE) PYROPHOSPHORYL-UNDECAPRENOL N-ACETYLGLUCOSAMINE TRANSFERASE 1"/>
    <property type="match status" value="1"/>
</dbReference>
<feature type="domain" description="Glycosyl transferase family 28 C-terminal" evidence="1">
    <location>
        <begin position="269"/>
        <end position="350"/>
    </location>
</feature>
<comment type="caution">
    <text evidence="2">The sequence shown here is derived from an EMBL/GenBank/DDBJ whole genome shotgun (WGS) entry which is preliminary data.</text>
</comment>
<reference evidence="2 3" key="1">
    <citation type="submission" date="2023-05" db="EMBL/GenBank/DDBJ databases">
        <title>Pseudodonghicola sp. nov.</title>
        <authorList>
            <person name="Huang J."/>
        </authorList>
    </citation>
    <scope>NUCLEOTIDE SEQUENCE [LARGE SCALE GENOMIC DNA]</scope>
    <source>
        <strain evidence="2 3">IC7</strain>
    </source>
</reference>
<accession>A0ABT7F323</accession>
<dbReference type="Proteomes" id="UP001243757">
    <property type="component" value="Unassembled WGS sequence"/>
</dbReference>
<dbReference type="SUPFAM" id="SSF53756">
    <property type="entry name" value="UDP-Glycosyltransferase/glycogen phosphorylase"/>
    <property type="match status" value="1"/>
</dbReference>
<dbReference type="InterPro" id="IPR007235">
    <property type="entry name" value="Glyco_trans_28_C"/>
</dbReference>
<gene>
    <name evidence="2" type="ORF">QO033_15080</name>
</gene>
<keyword evidence="3" id="KW-1185">Reference proteome</keyword>
<dbReference type="Pfam" id="PF04101">
    <property type="entry name" value="Glyco_tran_28_C"/>
    <property type="match status" value="1"/>
</dbReference>
<evidence type="ECO:0000259" key="1">
    <source>
        <dbReference type="Pfam" id="PF04101"/>
    </source>
</evidence>
<organism evidence="2 3">
    <name type="scientific">Pseudodonghicola flavimaris</name>
    <dbReference type="NCBI Taxonomy" id="3050036"/>
    <lineage>
        <taxon>Bacteria</taxon>
        <taxon>Pseudomonadati</taxon>
        <taxon>Pseudomonadota</taxon>
        <taxon>Alphaproteobacteria</taxon>
        <taxon>Rhodobacterales</taxon>
        <taxon>Paracoccaceae</taxon>
        <taxon>Pseudodonghicola</taxon>
    </lineage>
</organism>
<name>A0ABT7F323_9RHOB</name>
<protein>
    <submittedName>
        <fullName evidence="2">Glycosyltransferase</fullName>
    </submittedName>
</protein>
<dbReference type="Gene3D" id="3.40.50.2000">
    <property type="entry name" value="Glycogen Phosphorylase B"/>
    <property type="match status" value="2"/>
</dbReference>
<proteinExistence type="predicted"/>
<dbReference type="RefSeq" id="WP_284481810.1">
    <property type="nucleotide sequence ID" value="NZ_JASNJD010000011.1"/>
</dbReference>
<sequence length="378" mass="39587">MKVMIVVTHLLGTGHLARALTLGHAFAAAGHEVLIASGGRPAPHLDRGGLGWLQLPPLASDGVDFTRLLTDRGEEADAAWLDARITALREGLTAFAPDVLITELFPFGRRSLSGEFLALLETARDMRRRPVVLASIRDILAPPSKPKKAARAEEIVTAFYDAVLVHSDPAATTLDISWPLTPALTRKLRYTGYVAPPAPAPHPTGEGQGEVLVSAGGGAVGDPIFETALATARLRPDLSWRLLVGGGDPERLAALRHAAPANARVEPARPDFRQMLPAARASVSMCGYNTAMDLLQAGTPAVLVPFDAGKEVEQGLRAASLARLPGISLLPAADLDAAALATALDRVIAAGPRQGSALRFDGAARSVAIASEMAEAGR</sequence>
<evidence type="ECO:0000313" key="2">
    <source>
        <dbReference type="EMBL" id="MDK3019006.1"/>
    </source>
</evidence>
<dbReference type="PANTHER" id="PTHR21015:SF28">
    <property type="entry name" value="SLL1722 PROTEIN"/>
    <property type="match status" value="1"/>
</dbReference>
<dbReference type="EMBL" id="JASNJD010000011">
    <property type="protein sequence ID" value="MDK3019006.1"/>
    <property type="molecule type" value="Genomic_DNA"/>
</dbReference>
<evidence type="ECO:0000313" key="3">
    <source>
        <dbReference type="Proteomes" id="UP001243757"/>
    </source>
</evidence>